<dbReference type="Pfam" id="PF00440">
    <property type="entry name" value="TetR_N"/>
    <property type="match status" value="1"/>
</dbReference>
<accession>A0A939PFB4</accession>
<dbReference type="GO" id="GO:0003700">
    <property type="term" value="F:DNA-binding transcription factor activity"/>
    <property type="evidence" value="ECO:0007669"/>
    <property type="project" value="TreeGrafter"/>
</dbReference>
<feature type="domain" description="HTH tetR-type" evidence="6">
    <location>
        <begin position="17"/>
        <end position="77"/>
    </location>
</feature>
<keyword evidence="8" id="KW-1185">Reference proteome</keyword>
<dbReference type="PROSITE" id="PS50977">
    <property type="entry name" value="HTH_TETR_2"/>
    <property type="match status" value="1"/>
</dbReference>
<dbReference type="RefSeq" id="WP_208259463.1">
    <property type="nucleotide sequence ID" value="NZ_JAGEOJ010000013.1"/>
</dbReference>
<dbReference type="InterPro" id="IPR004111">
    <property type="entry name" value="Repressor_TetR_C"/>
</dbReference>
<dbReference type="InterPro" id="IPR009057">
    <property type="entry name" value="Homeodomain-like_sf"/>
</dbReference>
<dbReference type="PANTHER" id="PTHR30055">
    <property type="entry name" value="HTH-TYPE TRANSCRIPTIONAL REGULATOR RUTR"/>
    <property type="match status" value="1"/>
</dbReference>
<dbReference type="EMBL" id="JAGEOJ010000013">
    <property type="protein sequence ID" value="MBO2451586.1"/>
    <property type="molecule type" value="Genomic_DNA"/>
</dbReference>
<dbReference type="InterPro" id="IPR003012">
    <property type="entry name" value="Tet_transcr_reg_TetR"/>
</dbReference>
<organism evidence="7 8">
    <name type="scientific">Actinomadura barringtoniae</name>
    <dbReference type="NCBI Taxonomy" id="1427535"/>
    <lineage>
        <taxon>Bacteria</taxon>
        <taxon>Bacillati</taxon>
        <taxon>Actinomycetota</taxon>
        <taxon>Actinomycetes</taxon>
        <taxon>Streptosporangiales</taxon>
        <taxon>Thermomonosporaceae</taxon>
        <taxon>Actinomadura</taxon>
    </lineage>
</organism>
<evidence type="ECO:0000259" key="6">
    <source>
        <dbReference type="PROSITE" id="PS50977"/>
    </source>
</evidence>
<evidence type="ECO:0000256" key="2">
    <source>
        <dbReference type="ARBA" id="ARBA00023015"/>
    </source>
</evidence>
<dbReference type="AlphaFoldDB" id="A0A939PFB4"/>
<dbReference type="Pfam" id="PF02909">
    <property type="entry name" value="TetR_C_1"/>
    <property type="match status" value="1"/>
</dbReference>
<dbReference type="InterPro" id="IPR050109">
    <property type="entry name" value="HTH-type_TetR-like_transc_reg"/>
</dbReference>
<dbReference type="InterPro" id="IPR001647">
    <property type="entry name" value="HTH_TetR"/>
</dbReference>
<dbReference type="PRINTS" id="PR00400">
    <property type="entry name" value="TETREPRESSOR"/>
</dbReference>
<dbReference type="SUPFAM" id="SSF48498">
    <property type="entry name" value="Tetracyclin repressor-like, C-terminal domain"/>
    <property type="match status" value="1"/>
</dbReference>
<dbReference type="GO" id="GO:0000976">
    <property type="term" value="F:transcription cis-regulatory region binding"/>
    <property type="evidence" value="ECO:0007669"/>
    <property type="project" value="TreeGrafter"/>
</dbReference>
<proteinExistence type="predicted"/>
<dbReference type="GO" id="GO:0045892">
    <property type="term" value="P:negative regulation of DNA-templated transcription"/>
    <property type="evidence" value="ECO:0007669"/>
    <property type="project" value="InterPro"/>
</dbReference>
<comment type="caution">
    <text evidence="7">The sequence shown here is derived from an EMBL/GenBank/DDBJ whole genome shotgun (WGS) entry which is preliminary data.</text>
</comment>
<keyword evidence="3 5" id="KW-0238">DNA-binding</keyword>
<evidence type="ECO:0000313" key="7">
    <source>
        <dbReference type="EMBL" id="MBO2451586.1"/>
    </source>
</evidence>
<gene>
    <name evidence="7" type="ORF">J4573_31160</name>
</gene>
<dbReference type="InterPro" id="IPR036271">
    <property type="entry name" value="Tet_transcr_reg_TetR-rel_C_sf"/>
</dbReference>
<evidence type="ECO:0000256" key="4">
    <source>
        <dbReference type="ARBA" id="ARBA00023163"/>
    </source>
</evidence>
<sequence>MAENSVWDRPRAGRRPKLSREAIVETAIRLADAEGLDAVTIRRIASELGVRPMSLYTHVERKEDLFDLMFDELSGEILVEGELAADWREAITSVARREREFLLNHPWVIELVGRRQPKIGPNGLRHGEQSLAALTGLGVDIATAGKIVTAVDHYMTGYVVREQTQTAQEGALDQPYVQELLASGEFPTLKRAIDAGVAPRESFEEGLKWLLDGIEREFGGDPE</sequence>
<evidence type="ECO:0000256" key="3">
    <source>
        <dbReference type="ARBA" id="ARBA00023125"/>
    </source>
</evidence>
<dbReference type="Gene3D" id="1.10.357.10">
    <property type="entry name" value="Tetracycline Repressor, domain 2"/>
    <property type="match status" value="1"/>
</dbReference>
<name>A0A939PFB4_9ACTN</name>
<evidence type="ECO:0000256" key="5">
    <source>
        <dbReference type="PROSITE-ProRule" id="PRU00335"/>
    </source>
</evidence>
<evidence type="ECO:0000256" key="1">
    <source>
        <dbReference type="ARBA" id="ARBA00022491"/>
    </source>
</evidence>
<reference evidence="7" key="1">
    <citation type="submission" date="2021-03" db="EMBL/GenBank/DDBJ databases">
        <authorList>
            <person name="Kanchanasin P."/>
            <person name="Saeng-In P."/>
            <person name="Phongsopitanun W."/>
            <person name="Yuki M."/>
            <person name="Kudo T."/>
            <person name="Ohkuma M."/>
            <person name="Tanasupawat S."/>
        </authorList>
    </citation>
    <scope>NUCLEOTIDE SEQUENCE</scope>
    <source>
        <strain evidence="7">GKU 128</strain>
    </source>
</reference>
<evidence type="ECO:0000313" key="8">
    <source>
        <dbReference type="Proteomes" id="UP000669179"/>
    </source>
</evidence>
<dbReference type="Gene3D" id="1.10.10.60">
    <property type="entry name" value="Homeodomain-like"/>
    <property type="match status" value="1"/>
</dbReference>
<keyword evidence="2" id="KW-0805">Transcription regulation</keyword>
<dbReference type="Proteomes" id="UP000669179">
    <property type="component" value="Unassembled WGS sequence"/>
</dbReference>
<dbReference type="GO" id="GO:0046677">
    <property type="term" value="P:response to antibiotic"/>
    <property type="evidence" value="ECO:0007669"/>
    <property type="project" value="InterPro"/>
</dbReference>
<keyword evidence="1" id="KW-0678">Repressor</keyword>
<protein>
    <submittedName>
        <fullName evidence="7">TetR/AcrR family transcriptional regulator C-terminal domain-containing protein</fullName>
    </submittedName>
</protein>
<dbReference type="PANTHER" id="PTHR30055:SF151">
    <property type="entry name" value="TRANSCRIPTIONAL REGULATORY PROTEIN"/>
    <property type="match status" value="1"/>
</dbReference>
<feature type="DNA-binding region" description="H-T-H motif" evidence="5">
    <location>
        <begin position="40"/>
        <end position="59"/>
    </location>
</feature>
<dbReference type="SUPFAM" id="SSF46689">
    <property type="entry name" value="Homeodomain-like"/>
    <property type="match status" value="1"/>
</dbReference>
<keyword evidence="4" id="KW-0804">Transcription</keyword>